<dbReference type="SUPFAM" id="SSF46894">
    <property type="entry name" value="C-terminal effector domain of the bipartite response regulators"/>
    <property type="match status" value="1"/>
</dbReference>
<evidence type="ECO:0000256" key="3">
    <source>
        <dbReference type="ARBA" id="ARBA00023015"/>
    </source>
</evidence>
<dbReference type="OrthoDB" id="4336084at2"/>
<dbReference type="PANTHER" id="PTHR35807">
    <property type="entry name" value="TRANSCRIPTIONAL REGULATOR REDD-RELATED"/>
    <property type="match status" value="1"/>
</dbReference>
<dbReference type="InterPro" id="IPR011990">
    <property type="entry name" value="TPR-like_helical_dom_sf"/>
</dbReference>
<dbReference type="PROSITE" id="PS51755">
    <property type="entry name" value="OMPR_PHOB"/>
    <property type="match status" value="1"/>
</dbReference>
<dbReference type="RefSeq" id="WP_073498108.1">
    <property type="nucleotide sequence ID" value="NZ_FRBI01000008.1"/>
</dbReference>
<dbReference type="Gene3D" id="1.10.10.10">
    <property type="entry name" value="Winged helix-like DNA-binding domain superfamily/Winged helix DNA-binding domain"/>
    <property type="match status" value="1"/>
</dbReference>
<protein>
    <submittedName>
        <fullName evidence="8">DNA-binding transcriptional activator of the SARP family</fullName>
    </submittedName>
</protein>
<name>A0A1M7FPR2_9ACTN</name>
<proteinExistence type="inferred from homology"/>
<evidence type="ECO:0000313" key="9">
    <source>
        <dbReference type="Proteomes" id="UP000184111"/>
    </source>
</evidence>
<dbReference type="InterPro" id="IPR005158">
    <property type="entry name" value="BTAD"/>
</dbReference>
<dbReference type="GO" id="GO:0003677">
    <property type="term" value="F:DNA binding"/>
    <property type="evidence" value="ECO:0007669"/>
    <property type="project" value="UniProtKB-UniRule"/>
</dbReference>
<dbReference type="GO" id="GO:0006355">
    <property type="term" value="P:regulation of DNA-templated transcription"/>
    <property type="evidence" value="ECO:0007669"/>
    <property type="project" value="InterPro"/>
</dbReference>
<evidence type="ECO:0000256" key="5">
    <source>
        <dbReference type="ARBA" id="ARBA00023163"/>
    </source>
</evidence>
<evidence type="ECO:0000256" key="1">
    <source>
        <dbReference type="ARBA" id="ARBA00005820"/>
    </source>
</evidence>
<keyword evidence="4 6" id="KW-0238">DNA-binding</keyword>
<feature type="DNA-binding region" description="OmpR/PhoB-type" evidence="6">
    <location>
        <begin position="1"/>
        <end position="98"/>
    </location>
</feature>
<feature type="domain" description="OmpR/PhoB-type" evidence="7">
    <location>
        <begin position="1"/>
        <end position="98"/>
    </location>
</feature>
<dbReference type="Proteomes" id="UP000184111">
    <property type="component" value="Unassembled WGS sequence"/>
</dbReference>
<accession>A0A1M7FPR2</accession>
<keyword evidence="5" id="KW-0804">Transcription</keyword>
<evidence type="ECO:0000256" key="4">
    <source>
        <dbReference type="ARBA" id="ARBA00023125"/>
    </source>
</evidence>
<dbReference type="AlphaFoldDB" id="A0A1M7FPR2"/>
<dbReference type="SUPFAM" id="SSF48452">
    <property type="entry name" value="TPR-like"/>
    <property type="match status" value="1"/>
</dbReference>
<comment type="similarity">
    <text evidence="1">Belongs to the AfsR/DnrI/RedD regulatory family.</text>
</comment>
<gene>
    <name evidence="8" type="ORF">SAMN05216499_10812</name>
</gene>
<dbReference type="Pfam" id="PF00486">
    <property type="entry name" value="Trans_reg_C"/>
    <property type="match status" value="1"/>
</dbReference>
<dbReference type="GO" id="GO:0000160">
    <property type="term" value="P:phosphorelay signal transduction system"/>
    <property type="evidence" value="ECO:0007669"/>
    <property type="project" value="UniProtKB-KW"/>
</dbReference>
<keyword evidence="9" id="KW-1185">Reference proteome</keyword>
<dbReference type="InterPro" id="IPR051677">
    <property type="entry name" value="AfsR-DnrI-RedD_regulator"/>
</dbReference>
<dbReference type="Pfam" id="PF03704">
    <property type="entry name" value="BTAD"/>
    <property type="match status" value="1"/>
</dbReference>
<dbReference type="InterPro" id="IPR016032">
    <property type="entry name" value="Sig_transdc_resp-reg_C-effctor"/>
</dbReference>
<dbReference type="SMART" id="SM01043">
    <property type="entry name" value="BTAD"/>
    <property type="match status" value="1"/>
</dbReference>
<dbReference type="EMBL" id="FRBI01000008">
    <property type="protein sequence ID" value="SHM05679.1"/>
    <property type="molecule type" value="Genomic_DNA"/>
</dbReference>
<evidence type="ECO:0000256" key="6">
    <source>
        <dbReference type="PROSITE-ProRule" id="PRU01091"/>
    </source>
</evidence>
<dbReference type="InterPro" id="IPR001867">
    <property type="entry name" value="OmpR/PhoB-type_DNA-bd"/>
</dbReference>
<dbReference type="CDD" id="cd15831">
    <property type="entry name" value="BTAD"/>
    <property type="match status" value="1"/>
</dbReference>
<organism evidence="8 9">
    <name type="scientific">Actinacidiphila paucisporea</name>
    <dbReference type="NCBI Taxonomy" id="310782"/>
    <lineage>
        <taxon>Bacteria</taxon>
        <taxon>Bacillati</taxon>
        <taxon>Actinomycetota</taxon>
        <taxon>Actinomycetes</taxon>
        <taxon>Kitasatosporales</taxon>
        <taxon>Streptomycetaceae</taxon>
        <taxon>Actinacidiphila</taxon>
    </lineage>
</organism>
<dbReference type="STRING" id="310782.SAMN05216499_10812"/>
<dbReference type="SMART" id="SM00862">
    <property type="entry name" value="Trans_reg_C"/>
    <property type="match status" value="1"/>
</dbReference>
<dbReference type="InterPro" id="IPR036388">
    <property type="entry name" value="WH-like_DNA-bd_sf"/>
</dbReference>
<keyword evidence="3" id="KW-0805">Transcription regulation</keyword>
<sequence length="258" mass="28405">MRFEMLGSLRAVTREGPESVSAPKVETLLSVLLIRAGQVTSTSQLADEIWGDLPPRRFTAAVHVYVYQVRKSLAAWSGAAEPDEERLTTRPAGYVLRVDPGELDVADFRALAADGRAQAAAGRHEAASRSFARALSLWRGPALDGLAGGPIVEEFVRWAQEARLECEELRIEQELALGRYDRLIAPLRTLTAEHPLREGFARQLMLALHLAGRSSEALTTYREVSRTIDRELGLEPGRGLRELYATVRDADQPLAPVA</sequence>
<dbReference type="PANTHER" id="PTHR35807:SF1">
    <property type="entry name" value="TRANSCRIPTIONAL REGULATOR REDD"/>
    <property type="match status" value="1"/>
</dbReference>
<dbReference type="Gene3D" id="1.25.40.10">
    <property type="entry name" value="Tetratricopeptide repeat domain"/>
    <property type="match status" value="1"/>
</dbReference>
<evidence type="ECO:0000313" key="8">
    <source>
        <dbReference type="EMBL" id="SHM05679.1"/>
    </source>
</evidence>
<evidence type="ECO:0000256" key="2">
    <source>
        <dbReference type="ARBA" id="ARBA00023012"/>
    </source>
</evidence>
<reference evidence="8 9" key="1">
    <citation type="submission" date="2016-11" db="EMBL/GenBank/DDBJ databases">
        <authorList>
            <person name="Jaros S."/>
            <person name="Januszkiewicz K."/>
            <person name="Wedrychowicz H."/>
        </authorList>
    </citation>
    <scope>NUCLEOTIDE SEQUENCE [LARGE SCALE GENOMIC DNA]</scope>
    <source>
        <strain evidence="8 9">CGMCC 4.2025</strain>
    </source>
</reference>
<evidence type="ECO:0000259" key="7">
    <source>
        <dbReference type="PROSITE" id="PS51755"/>
    </source>
</evidence>
<keyword evidence="2" id="KW-0902">Two-component regulatory system</keyword>